<dbReference type="EMBL" id="FZNN01000001">
    <property type="protein sequence ID" value="SNR25647.1"/>
    <property type="molecule type" value="Genomic_DNA"/>
</dbReference>
<protein>
    <recommendedName>
        <fullName evidence="6">Glycosyltransferase 2-like domain-containing protein</fullName>
    </recommendedName>
</protein>
<evidence type="ECO:0000256" key="3">
    <source>
        <dbReference type="ARBA" id="ARBA00022676"/>
    </source>
</evidence>
<dbReference type="Gene3D" id="3.90.550.10">
    <property type="entry name" value="Spore Coat Polysaccharide Biosynthesis Protein SpsA, Chain A"/>
    <property type="match status" value="1"/>
</dbReference>
<dbReference type="InterPro" id="IPR029044">
    <property type="entry name" value="Nucleotide-diphossugar_trans"/>
</dbReference>
<gene>
    <name evidence="7" type="ORF">SAMN06265370_101132</name>
</gene>
<evidence type="ECO:0000256" key="4">
    <source>
        <dbReference type="ARBA" id="ARBA00022679"/>
    </source>
</evidence>
<dbReference type="OrthoDB" id="5291101at2"/>
<dbReference type="GO" id="GO:0005886">
    <property type="term" value="C:plasma membrane"/>
    <property type="evidence" value="ECO:0007669"/>
    <property type="project" value="UniProtKB-SubCell"/>
</dbReference>
<evidence type="ECO:0000256" key="5">
    <source>
        <dbReference type="ARBA" id="ARBA00023136"/>
    </source>
</evidence>
<keyword evidence="5" id="KW-0472">Membrane</keyword>
<evidence type="ECO:0000313" key="7">
    <source>
        <dbReference type="EMBL" id="SNR25647.1"/>
    </source>
</evidence>
<keyword evidence="2" id="KW-1003">Cell membrane</keyword>
<keyword evidence="4" id="KW-0808">Transferase</keyword>
<evidence type="ECO:0000256" key="1">
    <source>
        <dbReference type="ARBA" id="ARBA00004236"/>
    </source>
</evidence>
<keyword evidence="3" id="KW-0328">Glycosyltransferase</keyword>
<evidence type="ECO:0000313" key="8">
    <source>
        <dbReference type="Proteomes" id="UP000198417"/>
    </source>
</evidence>
<keyword evidence="8" id="KW-1185">Reference proteome</keyword>
<comment type="subcellular location">
    <subcellularLocation>
        <location evidence="1">Cell membrane</location>
    </subcellularLocation>
</comment>
<proteinExistence type="predicted"/>
<dbReference type="GO" id="GO:0016757">
    <property type="term" value="F:glycosyltransferase activity"/>
    <property type="evidence" value="ECO:0007669"/>
    <property type="project" value="UniProtKB-KW"/>
</dbReference>
<dbReference type="RefSeq" id="WP_089268585.1">
    <property type="nucleotide sequence ID" value="NZ_FZNN01000001.1"/>
</dbReference>
<evidence type="ECO:0000256" key="2">
    <source>
        <dbReference type="ARBA" id="ARBA00022475"/>
    </source>
</evidence>
<evidence type="ECO:0000259" key="6">
    <source>
        <dbReference type="Pfam" id="PF00535"/>
    </source>
</evidence>
<accession>A0A238UV86</accession>
<dbReference type="Pfam" id="PF00535">
    <property type="entry name" value="Glycos_transf_2"/>
    <property type="match status" value="1"/>
</dbReference>
<dbReference type="AlphaFoldDB" id="A0A238UV86"/>
<organism evidence="7 8">
    <name type="scientific">Puniceibacterium sediminis</name>
    <dbReference type="NCBI Taxonomy" id="1608407"/>
    <lineage>
        <taxon>Bacteria</taxon>
        <taxon>Pseudomonadati</taxon>
        <taxon>Pseudomonadota</taxon>
        <taxon>Alphaproteobacteria</taxon>
        <taxon>Rhodobacterales</taxon>
        <taxon>Paracoccaceae</taxon>
        <taxon>Puniceibacterium</taxon>
    </lineage>
</organism>
<dbReference type="SUPFAM" id="SSF53448">
    <property type="entry name" value="Nucleotide-diphospho-sugar transferases"/>
    <property type="match status" value="1"/>
</dbReference>
<dbReference type="InterPro" id="IPR001173">
    <property type="entry name" value="Glyco_trans_2-like"/>
</dbReference>
<dbReference type="PANTHER" id="PTHR43646:SF2">
    <property type="entry name" value="GLYCOSYLTRANSFERASE 2-LIKE DOMAIN-CONTAINING PROTEIN"/>
    <property type="match status" value="1"/>
</dbReference>
<sequence>MRAPISIIIPTLDAADGLTVTIPSLMEGLEAGLVRELILSDGGSTDATRAVADAAGAVWLTAPVSRSVRLRRGADAARGDWLMFLESGTALSKGWARDLGEVLQTPGAHHFRLRFHGRALFPRMAAGVANLRAGMRLPDREHGLLIDRATYDAVGGYPDLPLMEDVAIARALGARLGSLPVYAETCPRTYAEAGWLRRGTRNTVNLVRYLGGTDPAALHGAYRG</sequence>
<feature type="domain" description="Glycosyltransferase 2-like" evidence="6">
    <location>
        <begin position="6"/>
        <end position="108"/>
    </location>
</feature>
<name>A0A238UV86_9RHOB</name>
<dbReference type="PANTHER" id="PTHR43646">
    <property type="entry name" value="GLYCOSYLTRANSFERASE"/>
    <property type="match status" value="1"/>
</dbReference>
<reference evidence="7 8" key="1">
    <citation type="submission" date="2017-06" db="EMBL/GenBank/DDBJ databases">
        <authorList>
            <person name="Kim H.J."/>
            <person name="Triplett B.A."/>
        </authorList>
    </citation>
    <scope>NUCLEOTIDE SEQUENCE [LARGE SCALE GENOMIC DNA]</scope>
    <source>
        <strain evidence="7 8">DSM 29052</strain>
    </source>
</reference>
<dbReference type="Proteomes" id="UP000198417">
    <property type="component" value="Unassembled WGS sequence"/>
</dbReference>